<dbReference type="InterPro" id="IPR000008">
    <property type="entry name" value="C2_dom"/>
</dbReference>
<dbReference type="AlphaFoldDB" id="A0A3B3Q703"/>
<dbReference type="CDD" id="cd00030">
    <property type="entry name" value="C2"/>
    <property type="match status" value="1"/>
</dbReference>
<dbReference type="SUPFAM" id="SSF49562">
    <property type="entry name" value="C2 domain (Calcium/lipid-binding domain, CaLB)"/>
    <property type="match status" value="1"/>
</dbReference>
<evidence type="ECO:0000313" key="4">
    <source>
        <dbReference type="Proteomes" id="UP000261540"/>
    </source>
</evidence>
<keyword evidence="4" id="KW-1185">Reference proteome</keyword>
<name>A0A3B3Q703_9TELE</name>
<evidence type="ECO:0000256" key="1">
    <source>
        <dbReference type="SAM" id="MobiDB-lite"/>
    </source>
</evidence>
<reference evidence="3" key="2">
    <citation type="submission" date="2025-09" db="UniProtKB">
        <authorList>
            <consortium name="Ensembl"/>
        </authorList>
    </citation>
    <scope>IDENTIFICATION</scope>
</reference>
<dbReference type="GeneTree" id="ENSGT00940000161259"/>
<dbReference type="InterPro" id="IPR043549">
    <property type="entry name" value="C2C4C/C2C4D"/>
</dbReference>
<dbReference type="STRING" id="1676925.ENSPKIP00000001614"/>
<feature type="region of interest" description="Disordered" evidence="1">
    <location>
        <begin position="123"/>
        <end position="160"/>
    </location>
</feature>
<dbReference type="Proteomes" id="UP000261540">
    <property type="component" value="Unplaced"/>
</dbReference>
<dbReference type="PANTHER" id="PTHR46291">
    <property type="entry name" value="C2 DOMAIN-CONTAINING PROTEIN"/>
    <property type="match status" value="1"/>
</dbReference>
<dbReference type="Gene3D" id="2.60.40.150">
    <property type="entry name" value="C2 domain"/>
    <property type="match status" value="1"/>
</dbReference>
<protein>
    <recommendedName>
        <fullName evidence="2">C2 domain-containing protein</fullName>
    </recommendedName>
</protein>
<accession>A0A3B3Q703</accession>
<dbReference type="Ensembl" id="ENSPKIT00000025540.1">
    <property type="protein sequence ID" value="ENSPKIP00000001614.1"/>
    <property type="gene ID" value="ENSPKIG00000019845.1"/>
</dbReference>
<dbReference type="InterPro" id="IPR035892">
    <property type="entry name" value="C2_domain_sf"/>
</dbReference>
<reference evidence="3" key="1">
    <citation type="submission" date="2025-08" db="UniProtKB">
        <authorList>
            <consortium name="Ensembl"/>
        </authorList>
    </citation>
    <scope>IDENTIFICATION</scope>
</reference>
<feature type="compositionally biased region" description="Low complexity" evidence="1">
    <location>
        <begin position="227"/>
        <end position="240"/>
    </location>
</feature>
<feature type="region of interest" description="Disordered" evidence="1">
    <location>
        <begin position="221"/>
        <end position="243"/>
    </location>
</feature>
<evidence type="ECO:0000259" key="2">
    <source>
        <dbReference type="PROSITE" id="PS50004"/>
    </source>
</evidence>
<evidence type="ECO:0000313" key="3">
    <source>
        <dbReference type="Ensembl" id="ENSPKIP00000001614.1"/>
    </source>
</evidence>
<feature type="compositionally biased region" description="Basic and acidic residues" evidence="1">
    <location>
        <begin position="136"/>
        <end position="148"/>
    </location>
</feature>
<dbReference type="PANTHER" id="PTHR46291:SF9">
    <property type="entry name" value="C2 CALCIUM-DEPENDENT DOMAIN-CONTAINING PROTEIN 4C-LIKE"/>
    <property type="match status" value="1"/>
</dbReference>
<feature type="domain" description="C2" evidence="2">
    <location>
        <begin position="323"/>
        <end position="440"/>
    </location>
</feature>
<organism evidence="3 4">
    <name type="scientific">Paramormyrops kingsleyae</name>
    <dbReference type="NCBI Taxonomy" id="1676925"/>
    <lineage>
        <taxon>Eukaryota</taxon>
        <taxon>Metazoa</taxon>
        <taxon>Chordata</taxon>
        <taxon>Craniata</taxon>
        <taxon>Vertebrata</taxon>
        <taxon>Euteleostomi</taxon>
        <taxon>Actinopterygii</taxon>
        <taxon>Neopterygii</taxon>
        <taxon>Teleostei</taxon>
        <taxon>Osteoglossocephala</taxon>
        <taxon>Osteoglossomorpha</taxon>
        <taxon>Osteoglossiformes</taxon>
        <taxon>Mormyridae</taxon>
        <taxon>Paramormyrops</taxon>
    </lineage>
</organism>
<sequence length="440" mass="49227">MTTNHTPVTNLDTTEVTLEELSASDTMWLLEKIREGMENLPFWFSESLEVHERISAQSSLSRKLPSNVLTPDKIPDFFIPPRLSRRLANNAGCNLTKHKPESLERGLQVRNLRHVQAESYRLGDGAVTPQPNQHNTEVESACHGDKAPKGQTAGKPLDGRTFLKQPLHSREYYGLTGLYESPNTRRKESLFHSRPPSYSLGLYQSPSRLQLISNCKVLPEQGSIETDTPSSNDSSPHDSPGLTRSLSGSMLFKLLEQDSHLGLSPLSTSKQNLRVDEALPAFSPGETPGCPPHLGIYLCPPVLYPLDMLHCQERLQREHVLPLLGRGRVRLSAERSSPGATLRVRVVSVEDLHDDTHDGRLVHCFVSLCLTPGKHQRQNSATIRNCRNPIFNEDFFFTELTDDCFHSLYLRLKVLDKASSLKRDTVLGVISKPLSQLLPL</sequence>
<dbReference type="Pfam" id="PF00168">
    <property type="entry name" value="C2"/>
    <property type="match status" value="1"/>
</dbReference>
<dbReference type="SMART" id="SM00239">
    <property type="entry name" value="C2"/>
    <property type="match status" value="1"/>
</dbReference>
<proteinExistence type="predicted"/>
<dbReference type="PROSITE" id="PS50004">
    <property type="entry name" value="C2"/>
    <property type="match status" value="1"/>
</dbReference>